<dbReference type="Pfam" id="PF08220">
    <property type="entry name" value="HTH_DeoR"/>
    <property type="match status" value="1"/>
</dbReference>
<dbReference type="PROSITE" id="PS51000">
    <property type="entry name" value="HTH_DEOR_2"/>
    <property type="match status" value="1"/>
</dbReference>
<evidence type="ECO:0000313" key="6">
    <source>
        <dbReference type="Proteomes" id="UP000390335"/>
    </source>
</evidence>
<dbReference type="InterPro" id="IPR018356">
    <property type="entry name" value="Tscrpt_reg_HTH_DeoR_CS"/>
</dbReference>
<dbReference type="SUPFAM" id="SSF100950">
    <property type="entry name" value="NagB/RpiA/CoA transferase-like"/>
    <property type="match status" value="1"/>
</dbReference>
<feature type="domain" description="HTH deoR-type" evidence="4">
    <location>
        <begin position="19"/>
        <end position="74"/>
    </location>
</feature>
<evidence type="ECO:0000256" key="3">
    <source>
        <dbReference type="ARBA" id="ARBA00023163"/>
    </source>
</evidence>
<dbReference type="EMBL" id="BLAJ01000006">
    <property type="protein sequence ID" value="GES52073.1"/>
    <property type="molecule type" value="Genomic_DNA"/>
</dbReference>
<dbReference type="InterPro" id="IPR036388">
    <property type="entry name" value="WH-like_DNA-bd_sf"/>
</dbReference>
<name>A0ABQ0Z9L7_9HYPH</name>
<evidence type="ECO:0000259" key="4">
    <source>
        <dbReference type="PROSITE" id="PS51000"/>
    </source>
</evidence>
<keyword evidence="2" id="KW-0238">DNA-binding</keyword>
<dbReference type="RefSeq" id="WP_113352279.1">
    <property type="nucleotide sequence ID" value="NZ_BLAJ01000006.1"/>
</dbReference>
<evidence type="ECO:0000256" key="2">
    <source>
        <dbReference type="ARBA" id="ARBA00023125"/>
    </source>
</evidence>
<dbReference type="InterPro" id="IPR050313">
    <property type="entry name" value="Carb_Metab_HTH_regulators"/>
</dbReference>
<dbReference type="SMART" id="SM00420">
    <property type="entry name" value="HTH_DEOR"/>
    <property type="match status" value="1"/>
</dbReference>
<dbReference type="PROSITE" id="PS00894">
    <property type="entry name" value="HTH_DEOR_1"/>
    <property type="match status" value="1"/>
</dbReference>
<keyword evidence="6" id="KW-1185">Reference proteome</keyword>
<dbReference type="PANTHER" id="PTHR30363">
    <property type="entry name" value="HTH-TYPE TRANSCRIPTIONAL REGULATOR SRLR-RELATED"/>
    <property type="match status" value="1"/>
</dbReference>
<accession>A0ABQ0Z9L7</accession>
<dbReference type="PRINTS" id="PR00037">
    <property type="entry name" value="HTHLACR"/>
</dbReference>
<comment type="caution">
    <text evidence="5">The sequence shown here is derived from an EMBL/GenBank/DDBJ whole genome shotgun (WGS) entry which is preliminary data.</text>
</comment>
<dbReference type="InterPro" id="IPR036390">
    <property type="entry name" value="WH_DNA-bd_sf"/>
</dbReference>
<dbReference type="InterPro" id="IPR001034">
    <property type="entry name" value="DeoR_HTH"/>
</dbReference>
<proteinExistence type="predicted"/>
<gene>
    <name evidence="5" type="ORF">RsS93_46870</name>
</gene>
<dbReference type="InterPro" id="IPR014036">
    <property type="entry name" value="DeoR-like_C"/>
</dbReference>
<dbReference type="Proteomes" id="UP000390335">
    <property type="component" value="Unassembled WGS sequence"/>
</dbReference>
<keyword evidence="1" id="KW-0805">Transcription regulation</keyword>
<dbReference type="Pfam" id="PF00455">
    <property type="entry name" value="DeoRC"/>
    <property type="match status" value="1"/>
</dbReference>
<dbReference type="Gene3D" id="1.10.10.10">
    <property type="entry name" value="Winged helix-like DNA-binding domain superfamily/Winged helix DNA-binding domain"/>
    <property type="match status" value="1"/>
</dbReference>
<evidence type="ECO:0000313" key="5">
    <source>
        <dbReference type="EMBL" id="GES52073.1"/>
    </source>
</evidence>
<reference evidence="5 6" key="1">
    <citation type="journal article" date="2020" name="Genome Biol. Evol.">
        <title>Rhizobium dioscoreae sp. nov., a plant growth-promoting bacterium isolated from yam (Dioscorea species).</title>
        <authorList>
            <person name="Ouyabe M."/>
            <person name="Tanaka N."/>
            <person name="Shiwa Y."/>
            <person name="Fujita N."/>
            <person name="Kikuno H."/>
            <person name="Babil P."/>
            <person name="Shiwachi H."/>
        </authorList>
    </citation>
    <scope>NUCLEOTIDE SEQUENCE [LARGE SCALE GENOMIC DNA]</scope>
    <source>
        <strain evidence="5 6">S-93</strain>
    </source>
</reference>
<sequence length="284" mass="30637">MITGHDAETLTVEKTKVLARTRRSFILDALAETGAVSVTEIAAQLGVSEMTVRRDLTELEKEGRLARTHGGAVSTDLTTIVEPGLSATTSRLNEPTFQARLAKNALPKRLIAEAAARVASGLRTIALDVGTTTFLLARLLAGQQHVKFFTNSVRNATQLGEGLAEVYLPGGRMRNDELSISNATAISQFEALWFDIAFVGVSGLTSDGIYDYSFDDTEMKRVYLRRSTKKVVLCDASKFDCMSLVHIAPLSQFDMLITNASPPPELAKALEAARVEVMVAGASS</sequence>
<protein>
    <submittedName>
        <fullName evidence="5">DeoR family transcriptional regulator</fullName>
    </submittedName>
</protein>
<dbReference type="SMART" id="SM01134">
    <property type="entry name" value="DeoRC"/>
    <property type="match status" value="1"/>
</dbReference>
<dbReference type="SUPFAM" id="SSF46785">
    <property type="entry name" value="Winged helix' DNA-binding domain"/>
    <property type="match status" value="1"/>
</dbReference>
<keyword evidence="3" id="KW-0804">Transcription</keyword>
<dbReference type="InterPro" id="IPR037171">
    <property type="entry name" value="NagB/RpiA_transferase-like"/>
</dbReference>
<dbReference type="PANTHER" id="PTHR30363:SF44">
    <property type="entry name" value="AGA OPERON TRANSCRIPTIONAL REPRESSOR-RELATED"/>
    <property type="match status" value="1"/>
</dbReference>
<evidence type="ECO:0000256" key="1">
    <source>
        <dbReference type="ARBA" id="ARBA00023015"/>
    </source>
</evidence>
<organism evidence="5 6">
    <name type="scientific">Rhizobium dioscoreae</name>
    <dbReference type="NCBI Taxonomy" id="2653122"/>
    <lineage>
        <taxon>Bacteria</taxon>
        <taxon>Pseudomonadati</taxon>
        <taxon>Pseudomonadota</taxon>
        <taxon>Alphaproteobacteria</taxon>
        <taxon>Hyphomicrobiales</taxon>
        <taxon>Rhizobiaceae</taxon>
        <taxon>Rhizobium/Agrobacterium group</taxon>
        <taxon>Rhizobium</taxon>
    </lineage>
</organism>